<dbReference type="VEuPathDB" id="FungiDB:PITG_07066"/>
<evidence type="ECO:0000313" key="2">
    <source>
        <dbReference type="Proteomes" id="UP000006643"/>
    </source>
</evidence>
<dbReference type="InParanoid" id="D0N765"/>
<dbReference type="GeneID" id="9464029"/>
<protein>
    <submittedName>
        <fullName evidence="1">Uncharacterized protein</fullName>
    </submittedName>
</protein>
<name>D0N765_PHYIT</name>
<reference evidence="2" key="1">
    <citation type="journal article" date="2009" name="Nature">
        <title>Genome sequence and analysis of the Irish potato famine pathogen Phytophthora infestans.</title>
        <authorList>
            <consortium name="The Broad Institute Genome Sequencing Platform"/>
            <person name="Haas B.J."/>
            <person name="Kamoun S."/>
            <person name="Zody M.C."/>
            <person name="Jiang R.H."/>
            <person name="Handsaker R.E."/>
            <person name="Cano L.M."/>
            <person name="Grabherr M."/>
            <person name="Kodira C.D."/>
            <person name="Raffaele S."/>
            <person name="Torto-Alalibo T."/>
            <person name="Bozkurt T.O."/>
            <person name="Ah-Fong A.M."/>
            <person name="Alvarado L."/>
            <person name="Anderson V.L."/>
            <person name="Armstrong M.R."/>
            <person name="Avrova A."/>
            <person name="Baxter L."/>
            <person name="Beynon J."/>
            <person name="Boevink P.C."/>
            <person name="Bollmann S.R."/>
            <person name="Bos J.I."/>
            <person name="Bulone V."/>
            <person name="Cai G."/>
            <person name="Cakir C."/>
            <person name="Carrington J.C."/>
            <person name="Chawner M."/>
            <person name="Conti L."/>
            <person name="Costanzo S."/>
            <person name="Ewan R."/>
            <person name="Fahlgren N."/>
            <person name="Fischbach M.A."/>
            <person name="Fugelstad J."/>
            <person name="Gilroy E.M."/>
            <person name="Gnerre S."/>
            <person name="Green P.J."/>
            <person name="Grenville-Briggs L.J."/>
            <person name="Griffith J."/>
            <person name="Grunwald N.J."/>
            <person name="Horn K."/>
            <person name="Horner N.R."/>
            <person name="Hu C.H."/>
            <person name="Huitema E."/>
            <person name="Jeong D.H."/>
            <person name="Jones A.M."/>
            <person name="Jones J.D."/>
            <person name="Jones R.W."/>
            <person name="Karlsson E.K."/>
            <person name="Kunjeti S.G."/>
            <person name="Lamour K."/>
            <person name="Liu Z."/>
            <person name="Ma L."/>
            <person name="Maclean D."/>
            <person name="Chibucos M.C."/>
            <person name="McDonald H."/>
            <person name="McWalters J."/>
            <person name="Meijer H.J."/>
            <person name="Morgan W."/>
            <person name="Morris P.F."/>
            <person name="Munro C.A."/>
            <person name="O'Neill K."/>
            <person name="Ospina-Giraldo M."/>
            <person name="Pinzon A."/>
            <person name="Pritchard L."/>
            <person name="Ramsahoye B."/>
            <person name="Ren Q."/>
            <person name="Restrepo S."/>
            <person name="Roy S."/>
            <person name="Sadanandom A."/>
            <person name="Savidor A."/>
            <person name="Schornack S."/>
            <person name="Schwartz D.C."/>
            <person name="Schumann U.D."/>
            <person name="Schwessinger B."/>
            <person name="Seyer L."/>
            <person name="Sharpe T."/>
            <person name="Silvar C."/>
            <person name="Song J."/>
            <person name="Studholme D.J."/>
            <person name="Sykes S."/>
            <person name="Thines M."/>
            <person name="van de Vondervoort P.J."/>
            <person name="Phuntumart V."/>
            <person name="Wawra S."/>
            <person name="Weide R."/>
            <person name="Win J."/>
            <person name="Young C."/>
            <person name="Zhou S."/>
            <person name="Fry W."/>
            <person name="Meyers B.C."/>
            <person name="van West P."/>
            <person name="Ristaino J."/>
            <person name="Govers F."/>
            <person name="Birch P.R."/>
            <person name="Whisson S.C."/>
            <person name="Judelson H.S."/>
            <person name="Nusbaum C."/>
        </authorList>
    </citation>
    <scope>NUCLEOTIDE SEQUENCE [LARGE SCALE GENOMIC DNA]</scope>
    <source>
        <strain evidence="2">T30-4</strain>
    </source>
</reference>
<dbReference type="KEGG" id="pif:PITG_07066"/>
<evidence type="ECO:0000313" key="1">
    <source>
        <dbReference type="EMBL" id="EEY53414.1"/>
    </source>
</evidence>
<organism evidence="1 2">
    <name type="scientific">Phytophthora infestans (strain T30-4)</name>
    <name type="common">Potato late blight agent</name>
    <dbReference type="NCBI Taxonomy" id="403677"/>
    <lineage>
        <taxon>Eukaryota</taxon>
        <taxon>Sar</taxon>
        <taxon>Stramenopiles</taxon>
        <taxon>Oomycota</taxon>
        <taxon>Peronosporomycetes</taxon>
        <taxon>Peronosporales</taxon>
        <taxon>Peronosporaceae</taxon>
        <taxon>Phytophthora</taxon>
    </lineage>
</organism>
<sequence length="65" mass="7698">MPKASYGSAGTKQCELYEKAISHTNFSKHKKRCKGIKVRDSQSDIWKRSWNKHRDKRRRVAQPPR</sequence>
<accession>D0N765</accession>
<dbReference type="OrthoDB" id="128457at2759"/>
<keyword evidence="2" id="KW-1185">Reference proteome</keyword>
<dbReference type="Proteomes" id="UP000006643">
    <property type="component" value="Unassembled WGS sequence"/>
</dbReference>
<dbReference type="EMBL" id="DS028127">
    <property type="protein sequence ID" value="EEY53414.1"/>
    <property type="molecule type" value="Genomic_DNA"/>
</dbReference>
<gene>
    <name evidence="1" type="ORF">PITG_07066</name>
</gene>
<dbReference type="HOGENOM" id="CLU_201441_0_0_1"/>
<dbReference type="AlphaFoldDB" id="D0N765"/>
<proteinExistence type="predicted"/>
<dbReference type="RefSeq" id="XP_002905032.1">
    <property type="nucleotide sequence ID" value="XM_002904986.1"/>
</dbReference>